<dbReference type="Pfam" id="PF00989">
    <property type="entry name" value="PAS"/>
    <property type="match status" value="1"/>
</dbReference>
<dbReference type="NCBIfam" id="NF046044">
    <property type="entry name" value="PnpS"/>
    <property type="match status" value="1"/>
</dbReference>
<evidence type="ECO:0000256" key="9">
    <source>
        <dbReference type="ARBA" id="ARBA00022777"/>
    </source>
</evidence>
<dbReference type="Pfam" id="PF02518">
    <property type="entry name" value="HATPase_c"/>
    <property type="match status" value="1"/>
</dbReference>
<keyword evidence="5" id="KW-1003">Cell membrane</keyword>
<evidence type="ECO:0000256" key="10">
    <source>
        <dbReference type="ARBA" id="ARBA00022840"/>
    </source>
</evidence>
<comment type="catalytic activity">
    <reaction evidence="1">
        <text>ATP + protein L-histidine = ADP + protein N-phospho-L-histidine.</text>
        <dbReference type="EC" id="2.7.13.3"/>
    </reaction>
</comment>
<feature type="domain" description="PAS" evidence="15">
    <location>
        <begin position="243"/>
        <end position="316"/>
    </location>
</feature>
<keyword evidence="7" id="KW-0808">Transferase</keyword>
<dbReference type="InterPro" id="IPR036890">
    <property type="entry name" value="HATPase_C_sf"/>
</dbReference>
<name>A0A8J8GGB4_9BACI</name>
<dbReference type="EC" id="2.7.13.3" evidence="4"/>
<dbReference type="CDD" id="cd00130">
    <property type="entry name" value="PAS"/>
    <property type="match status" value="1"/>
</dbReference>
<dbReference type="Gene3D" id="3.30.565.10">
    <property type="entry name" value="Histidine kinase-like ATPase, C-terminal domain"/>
    <property type="match status" value="1"/>
</dbReference>
<dbReference type="Pfam" id="PF00672">
    <property type="entry name" value="HAMP"/>
    <property type="match status" value="1"/>
</dbReference>
<dbReference type="GO" id="GO:0004721">
    <property type="term" value="F:phosphoprotein phosphatase activity"/>
    <property type="evidence" value="ECO:0007669"/>
    <property type="project" value="TreeGrafter"/>
</dbReference>
<proteinExistence type="predicted"/>
<dbReference type="AlphaFoldDB" id="A0A8J8GGB4"/>
<dbReference type="SUPFAM" id="SSF55874">
    <property type="entry name" value="ATPase domain of HSP90 chaperone/DNA topoisomerase II/histidine kinase"/>
    <property type="match status" value="1"/>
</dbReference>
<keyword evidence="9" id="KW-0418">Kinase</keyword>
<dbReference type="PANTHER" id="PTHR45453:SF1">
    <property type="entry name" value="PHOSPHATE REGULON SENSOR PROTEIN PHOR"/>
    <property type="match status" value="1"/>
</dbReference>
<evidence type="ECO:0000256" key="11">
    <source>
        <dbReference type="ARBA" id="ARBA00023012"/>
    </source>
</evidence>
<comment type="caution">
    <text evidence="17">The sequence shown here is derived from an EMBL/GenBank/DDBJ whole genome shotgun (WGS) entry which is preliminary data.</text>
</comment>
<organism evidence="17 18">
    <name type="scientific">Calidifontibacillus erzurumensis</name>
    <dbReference type="NCBI Taxonomy" id="2741433"/>
    <lineage>
        <taxon>Bacteria</taxon>
        <taxon>Bacillati</taxon>
        <taxon>Bacillota</taxon>
        <taxon>Bacilli</taxon>
        <taxon>Bacillales</taxon>
        <taxon>Bacillaceae</taxon>
        <taxon>Calidifontibacillus/Schinkia group</taxon>
        <taxon>Calidifontibacillus</taxon>
    </lineage>
</organism>
<keyword evidence="6" id="KW-0597">Phosphoprotein</keyword>
<keyword evidence="13" id="KW-0812">Transmembrane</keyword>
<feature type="transmembrane region" description="Helical" evidence="13">
    <location>
        <begin position="6"/>
        <end position="28"/>
    </location>
</feature>
<dbReference type="InterPro" id="IPR013767">
    <property type="entry name" value="PAS_fold"/>
</dbReference>
<dbReference type="EMBL" id="JABTTE010000005">
    <property type="protein sequence ID" value="NSL51268.1"/>
    <property type="molecule type" value="Genomic_DNA"/>
</dbReference>
<dbReference type="Gene3D" id="3.30.450.20">
    <property type="entry name" value="PAS domain"/>
    <property type="match status" value="2"/>
</dbReference>
<evidence type="ECO:0000256" key="6">
    <source>
        <dbReference type="ARBA" id="ARBA00022553"/>
    </source>
</evidence>
<dbReference type="SMART" id="SM00388">
    <property type="entry name" value="HisKA"/>
    <property type="match status" value="1"/>
</dbReference>
<dbReference type="PRINTS" id="PR00344">
    <property type="entry name" value="BCTRLSENSOR"/>
</dbReference>
<evidence type="ECO:0000259" key="15">
    <source>
        <dbReference type="PROSITE" id="PS50112"/>
    </source>
</evidence>
<protein>
    <recommendedName>
        <fullName evidence="4">histidine kinase</fullName>
        <ecNumber evidence="4">2.7.13.3</ecNumber>
    </recommendedName>
</protein>
<keyword evidence="18" id="KW-1185">Reference proteome</keyword>
<dbReference type="SUPFAM" id="SSF55785">
    <property type="entry name" value="PYP-like sensor domain (PAS domain)"/>
    <property type="match status" value="1"/>
</dbReference>
<evidence type="ECO:0000256" key="12">
    <source>
        <dbReference type="ARBA" id="ARBA00023136"/>
    </source>
</evidence>
<dbReference type="PROSITE" id="PS50112">
    <property type="entry name" value="PAS"/>
    <property type="match status" value="1"/>
</dbReference>
<evidence type="ECO:0000256" key="7">
    <source>
        <dbReference type="ARBA" id="ARBA00022679"/>
    </source>
</evidence>
<dbReference type="Pfam" id="PF00512">
    <property type="entry name" value="HisKA"/>
    <property type="match status" value="1"/>
</dbReference>
<dbReference type="FunFam" id="1.10.287.130:FF:000001">
    <property type="entry name" value="Two-component sensor histidine kinase"/>
    <property type="match status" value="1"/>
</dbReference>
<evidence type="ECO:0000256" key="1">
    <source>
        <dbReference type="ARBA" id="ARBA00000085"/>
    </source>
</evidence>
<feature type="domain" description="HAMP" evidence="16">
    <location>
        <begin position="186"/>
        <end position="238"/>
    </location>
</feature>
<dbReference type="InterPro" id="IPR050351">
    <property type="entry name" value="BphY/WalK/GraS-like"/>
</dbReference>
<accession>A0A8J8GGB4</accession>
<keyword evidence="12 13" id="KW-0472">Membrane</keyword>
<evidence type="ECO:0000256" key="2">
    <source>
        <dbReference type="ARBA" id="ARBA00004314"/>
    </source>
</evidence>
<dbReference type="SUPFAM" id="SSF47384">
    <property type="entry name" value="Homodimeric domain of signal transducing histidine kinase"/>
    <property type="match status" value="1"/>
</dbReference>
<dbReference type="InterPro" id="IPR003660">
    <property type="entry name" value="HAMP_dom"/>
</dbReference>
<comment type="subcellular location">
    <subcellularLocation>
        <location evidence="3">Cell membrane</location>
        <topology evidence="3">Multi-pass membrane protein</topology>
    </subcellularLocation>
    <subcellularLocation>
        <location evidence="2">Membrane raft</location>
        <topology evidence="2">Multi-pass membrane protein</topology>
    </subcellularLocation>
</comment>
<dbReference type="CDD" id="cd06225">
    <property type="entry name" value="HAMP"/>
    <property type="match status" value="1"/>
</dbReference>
<keyword evidence="11" id="KW-0902">Two-component regulatory system</keyword>
<dbReference type="PROSITE" id="PS50109">
    <property type="entry name" value="HIS_KIN"/>
    <property type="match status" value="1"/>
</dbReference>
<dbReference type="InterPro" id="IPR003594">
    <property type="entry name" value="HATPase_dom"/>
</dbReference>
<dbReference type="CDD" id="cd00082">
    <property type="entry name" value="HisKA"/>
    <property type="match status" value="1"/>
</dbReference>
<dbReference type="InterPro" id="IPR036097">
    <property type="entry name" value="HisK_dim/P_sf"/>
</dbReference>
<dbReference type="Gene3D" id="6.10.340.10">
    <property type="match status" value="1"/>
</dbReference>
<dbReference type="InterPro" id="IPR000014">
    <property type="entry name" value="PAS"/>
</dbReference>
<evidence type="ECO:0000256" key="8">
    <source>
        <dbReference type="ARBA" id="ARBA00022741"/>
    </source>
</evidence>
<dbReference type="InterPro" id="IPR004358">
    <property type="entry name" value="Sig_transdc_His_kin-like_C"/>
</dbReference>
<gene>
    <name evidence="17" type="ORF">HR057_05725</name>
</gene>
<dbReference type="CDD" id="cd00075">
    <property type="entry name" value="HATPase"/>
    <property type="match status" value="1"/>
</dbReference>
<evidence type="ECO:0000256" key="5">
    <source>
        <dbReference type="ARBA" id="ARBA00022475"/>
    </source>
</evidence>
<dbReference type="GO" id="GO:0045121">
    <property type="term" value="C:membrane raft"/>
    <property type="evidence" value="ECO:0007669"/>
    <property type="project" value="UniProtKB-SubCell"/>
</dbReference>
<dbReference type="GO" id="GO:0000155">
    <property type="term" value="F:phosphorelay sensor kinase activity"/>
    <property type="evidence" value="ECO:0007669"/>
    <property type="project" value="InterPro"/>
</dbReference>
<dbReference type="GO" id="GO:0016036">
    <property type="term" value="P:cellular response to phosphate starvation"/>
    <property type="evidence" value="ECO:0007669"/>
    <property type="project" value="TreeGrafter"/>
</dbReference>
<dbReference type="GO" id="GO:0005524">
    <property type="term" value="F:ATP binding"/>
    <property type="evidence" value="ECO:0007669"/>
    <property type="project" value="UniProtKB-KW"/>
</dbReference>
<reference evidence="17" key="1">
    <citation type="submission" date="2020-06" db="EMBL/GenBank/DDBJ databases">
        <title>A novel thermopfilic bacterium from Erzurum, Turkey.</title>
        <authorList>
            <person name="Adiguzel A."/>
            <person name="Ay H."/>
            <person name="Baltaci M.O."/>
        </authorList>
    </citation>
    <scope>NUCLEOTIDE SEQUENCE</scope>
    <source>
        <strain evidence="17">P2</strain>
    </source>
</reference>
<evidence type="ECO:0000313" key="17">
    <source>
        <dbReference type="EMBL" id="NSL51268.1"/>
    </source>
</evidence>
<sequence>MNKLRTKIIVSVLLVIGSIFAGLGIMTIKVLENFHNNTYVQKIKNEASLVELMIKDQDISEMKEKLRRLEKSMKTDITVILSNGTIYSKGNDQYSLEKLYQTFPQLEEIIDQKRTKFKDVHVMDEEKGIIHYVMPIQNDNQYNGYLIFSQQIEPFQIMKEKMSILLVIYFVAAYFLILLVGTIISKQHLNPIESAVLVVNELAKGNYQARTYEYRTDETGILARSINHLARNLQKLKSSQEMQQDRLKALIENMGSGLILIDGKGYINLVNRYFKDIFKINIDQFMAKLYYEAIEHKEIIELVEEIFITEKAVRKQLMVSFHTSRRHFEVYGAPIIGKKEEWRGVVLVFHDITGLKKLEQMRKDFVANVSHELKTPMTSIKGFSETLLDGALEDKEMAKYFLNIILKETDRLQSLINDLLDLSNIEQESFTLNITEVNIKHVLEDVAVMLQNKAKEKEVLLQLENVEDDIIVEGDLYRIKQIFINLITNAIKYTPKDGKVKINCFNFVDRCKINISDTGIGIEKDEIPRIFERFYRVDKARTRNSGGTGLGLAIVKHLVDAHHGEIEVISKINEGTTFSVILPKKHINK</sequence>
<dbReference type="InterPro" id="IPR003661">
    <property type="entry name" value="HisK_dim/P_dom"/>
</dbReference>
<evidence type="ECO:0000256" key="4">
    <source>
        <dbReference type="ARBA" id="ARBA00012438"/>
    </source>
</evidence>
<dbReference type="GO" id="GO:0006355">
    <property type="term" value="P:regulation of DNA-templated transcription"/>
    <property type="evidence" value="ECO:0007669"/>
    <property type="project" value="InterPro"/>
</dbReference>
<dbReference type="SMART" id="SM00387">
    <property type="entry name" value="HATPase_c"/>
    <property type="match status" value="1"/>
</dbReference>
<dbReference type="PANTHER" id="PTHR45453">
    <property type="entry name" value="PHOSPHATE REGULON SENSOR PROTEIN PHOR"/>
    <property type="match status" value="1"/>
</dbReference>
<evidence type="ECO:0000256" key="13">
    <source>
        <dbReference type="SAM" id="Phobius"/>
    </source>
</evidence>
<dbReference type="GO" id="GO:0005886">
    <property type="term" value="C:plasma membrane"/>
    <property type="evidence" value="ECO:0007669"/>
    <property type="project" value="UniProtKB-SubCell"/>
</dbReference>
<dbReference type="InterPro" id="IPR005467">
    <property type="entry name" value="His_kinase_dom"/>
</dbReference>
<dbReference type="SMART" id="SM00304">
    <property type="entry name" value="HAMP"/>
    <property type="match status" value="1"/>
</dbReference>
<dbReference type="RefSeq" id="WP_173730477.1">
    <property type="nucleotide sequence ID" value="NZ_JABTTE010000005.1"/>
</dbReference>
<dbReference type="FunFam" id="3.30.565.10:FF:000023">
    <property type="entry name" value="PAS domain-containing sensor histidine kinase"/>
    <property type="match status" value="1"/>
</dbReference>
<feature type="transmembrane region" description="Helical" evidence="13">
    <location>
        <begin position="164"/>
        <end position="184"/>
    </location>
</feature>
<dbReference type="SUPFAM" id="SSF158472">
    <property type="entry name" value="HAMP domain-like"/>
    <property type="match status" value="1"/>
</dbReference>
<keyword evidence="13" id="KW-1133">Transmembrane helix</keyword>
<evidence type="ECO:0000313" key="18">
    <source>
        <dbReference type="Proteomes" id="UP000625804"/>
    </source>
</evidence>
<feature type="domain" description="Histidine kinase" evidence="14">
    <location>
        <begin position="368"/>
        <end position="586"/>
    </location>
</feature>
<keyword evidence="8" id="KW-0547">Nucleotide-binding</keyword>
<keyword evidence="10" id="KW-0067">ATP-binding</keyword>
<dbReference type="Gene3D" id="1.10.287.130">
    <property type="match status" value="1"/>
</dbReference>
<dbReference type="SMART" id="SM00091">
    <property type="entry name" value="PAS"/>
    <property type="match status" value="1"/>
</dbReference>
<dbReference type="PROSITE" id="PS50885">
    <property type="entry name" value="HAMP"/>
    <property type="match status" value="1"/>
</dbReference>
<evidence type="ECO:0000259" key="14">
    <source>
        <dbReference type="PROSITE" id="PS50109"/>
    </source>
</evidence>
<dbReference type="NCBIfam" id="TIGR00229">
    <property type="entry name" value="sensory_box"/>
    <property type="match status" value="1"/>
</dbReference>
<dbReference type="InterPro" id="IPR035965">
    <property type="entry name" value="PAS-like_dom_sf"/>
</dbReference>
<dbReference type="Proteomes" id="UP000625804">
    <property type="component" value="Unassembled WGS sequence"/>
</dbReference>
<evidence type="ECO:0000256" key="3">
    <source>
        <dbReference type="ARBA" id="ARBA00004651"/>
    </source>
</evidence>
<evidence type="ECO:0000259" key="16">
    <source>
        <dbReference type="PROSITE" id="PS50885"/>
    </source>
</evidence>